<proteinExistence type="predicted"/>
<dbReference type="EMBL" id="UINC01019527">
    <property type="protein sequence ID" value="SVA82725.1"/>
    <property type="molecule type" value="Genomic_DNA"/>
</dbReference>
<dbReference type="PANTHER" id="PTHR43048:SF3">
    <property type="entry name" value="METHYLMALONYL-COA EPIMERASE, MITOCHONDRIAL"/>
    <property type="match status" value="1"/>
</dbReference>
<dbReference type="InterPro" id="IPR029068">
    <property type="entry name" value="Glyas_Bleomycin-R_OHBP_Dase"/>
</dbReference>
<gene>
    <name evidence="3" type="ORF">METZ01_LOCUS135579</name>
</gene>
<organism evidence="3">
    <name type="scientific">marine metagenome</name>
    <dbReference type="NCBI Taxonomy" id="408172"/>
    <lineage>
        <taxon>unclassified sequences</taxon>
        <taxon>metagenomes</taxon>
        <taxon>ecological metagenomes</taxon>
    </lineage>
</organism>
<feature type="domain" description="VOC" evidence="2">
    <location>
        <begin position="8"/>
        <end position="148"/>
    </location>
</feature>
<evidence type="ECO:0000259" key="2">
    <source>
        <dbReference type="PROSITE" id="PS51819"/>
    </source>
</evidence>
<dbReference type="GO" id="GO:0046491">
    <property type="term" value="P:L-methylmalonyl-CoA metabolic process"/>
    <property type="evidence" value="ECO:0007669"/>
    <property type="project" value="TreeGrafter"/>
</dbReference>
<evidence type="ECO:0000256" key="1">
    <source>
        <dbReference type="ARBA" id="ARBA00022723"/>
    </source>
</evidence>
<dbReference type="InterPro" id="IPR037523">
    <property type="entry name" value="VOC_core"/>
</dbReference>
<dbReference type="Gene3D" id="3.10.180.10">
    <property type="entry name" value="2,3-Dihydroxybiphenyl 1,2-Dioxygenase, domain 1"/>
    <property type="match status" value="1"/>
</dbReference>
<dbReference type="GO" id="GO:0004493">
    <property type="term" value="F:methylmalonyl-CoA epimerase activity"/>
    <property type="evidence" value="ECO:0007669"/>
    <property type="project" value="TreeGrafter"/>
</dbReference>
<evidence type="ECO:0000313" key="3">
    <source>
        <dbReference type="EMBL" id="SVA82725.1"/>
    </source>
</evidence>
<reference evidence="3" key="1">
    <citation type="submission" date="2018-05" db="EMBL/GenBank/DDBJ databases">
        <authorList>
            <person name="Lanie J.A."/>
            <person name="Ng W.-L."/>
            <person name="Kazmierczak K.M."/>
            <person name="Andrzejewski T.M."/>
            <person name="Davidsen T.M."/>
            <person name="Wayne K.J."/>
            <person name="Tettelin H."/>
            <person name="Glass J.I."/>
            <person name="Rusch D."/>
            <person name="Podicherti R."/>
            <person name="Tsui H.-C.T."/>
            <person name="Winkler M.E."/>
        </authorList>
    </citation>
    <scope>NUCLEOTIDE SEQUENCE</scope>
</reference>
<dbReference type="GO" id="GO:0046872">
    <property type="term" value="F:metal ion binding"/>
    <property type="evidence" value="ECO:0007669"/>
    <property type="project" value="UniProtKB-KW"/>
</dbReference>
<sequence length="150" mass="16180">MNGFRVLATNHTSFTVSDLDRSIAFFTEVLGFEMVNRAPRDPKLISSITGVPGADIEVAYIQGPGHRLELIQYHGPSERSQVDSRPCDSGFAHVAYDVDDVDAAVAASAPHQVLPIGEVTVIDKGPNAGRKVVYLRDPDGVTIEYIEATA</sequence>
<dbReference type="AlphaFoldDB" id="A0A381Z0C9"/>
<name>A0A381Z0C9_9ZZZZ</name>
<dbReference type="Pfam" id="PF00903">
    <property type="entry name" value="Glyoxalase"/>
    <property type="match status" value="1"/>
</dbReference>
<accession>A0A381Z0C9</accession>
<dbReference type="PROSITE" id="PS51819">
    <property type="entry name" value="VOC"/>
    <property type="match status" value="1"/>
</dbReference>
<dbReference type="PANTHER" id="PTHR43048">
    <property type="entry name" value="METHYLMALONYL-COA EPIMERASE"/>
    <property type="match status" value="1"/>
</dbReference>
<dbReference type="SUPFAM" id="SSF54593">
    <property type="entry name" value="Glyoxalase/Bleomycin resistance protein/Dihydroxybiphenyl dioxygenase"/>
    <property type="match status" value="1"/>
</dbReference>
<dbReference type="InterPro" id="IPR004360">
    <property type="entry name" value="Glyas_Fos-R_dOase_dom"/>
</dbReference>
<protein>
    <recommendedName>
        <fullName evidence="2">VOC domain-containing protein</fullName>
    </recommendedName>
</protein>
<dbReference type="InterPro" id="IPR051785">
    <property type="entry name" value="MMCE/EMCE_epimerase"/>
</dbReference>
<keyword evidence="1" id="KW-0479">Metal-binding</keyword>